<accession>A0ABR2X1S2</accession>
<dbReference type="Pfam" id="PF01740">
    <property type="entry name" value="STAS"/>
    <property type="match status" value="1"/>
</dbReference>
<dbReference type="InterPro" id="IPR002645">
    <property type="entry name" value="STAS_dom"/>
</dbReference>
<dbReference type="PROSITE" id="PS01130">
    <property type="entry name" value="SLC26A"/>
    <property type="match status" value="1"/>
</dbReference>
<dbReference type="Pfam" id="PF00916">
    <property type="entry name" value="Sulfate_transp"/>
    <property type="match status" value="1"/>
</dbReference>
<name>A0ABR2X1S2_9FUNG</name>
<evidence type="ECO:0000259" key="6">
    <source>
        <dbReference type="PROSITE" id="PS50801"/>
    </source>
</evidence>
<evidence type="ECO:0000256" key="4">
    <source>
        <dbReference type="ARBA" id="ARBA00023136"/>
    </source>
</evidence>
<dbReference type="Gene3D" id="3.30.750.24">
    <property type="entry name" value="STAS domain"/>
    <property type="match status" value="1"/>
</dbReference>
<feature type="domain" description="STAS" evidence="6">
    <location>
        <begin position="483"/>
        <end position="678"/>
    </location>
</feature>
<dbReference type="InterPro" id="IPR001902">
    <property type="entry name" value="SLC26A/SulP_fam"/>
</dbReference>
<feature type="transmembrane region" description="Helical" evidence="5">
    <location>
        <begin position="154"/>
        <end position="174"/>
    </location>
</feature>
<dbReference type="NCBIfam" id="TIGR00815">
    <property type="entry name" value="sulP"/>
    <property type="match status" value="1"/>
</dbReference>
<evidence type="ECO:0000256" key="5">
    <source>
        <dbReference type="SAM" id="Phobius"/>
    </source>
</evidence>
<feature type="transmembrane region" description="Helical" evidence="5">
    <location>
        <begin position="282"/>
        <end position="301"/>
    </location>
</feature>
<feature type="transmembrane region" description="Helical" evidence="5">
    <location>
        <begin position="387"/>
        <end position="405"/>
    </location>
</feature>
<feature type="transmembrane region" description="Helical" evidence="5">
    <location>
        <begin position="67"/>
        <end position="85"/>
    </location>
</feature>
<feature type="transmembrane region" description="Helical" evidence="5">
    <location>
        <begin position="417"/>
        <end position="447"/>
    </location>
</feature>
<keyword evidence="4 5" id="KW-0472">Membrane</keyword>
<comment type="subcellular location">
    <subcellularLocation>
        <location evidence="1">Membrane</location>
        <topology evidence="1">Multi-pass membrane protein</topology>
    </subcellularLocation>
</comment>
<dbReference type="PANTHER" id="PTHR11814">
    <property type="entry name" value="SULFATE TRANSPORTER"/>
    <property type="match status" value="1"/>
</dbReference>
<keyword evidence="8" id="KW-1185">Reference proteome</keyword>
<gene>
    <name evidence="7" type="primary">SUL2_2</name>
    <name evidence="7" type="ORF">K7432_002297</name>
</gene>
<evidence type="ECO:0000313" key="7">
    <source>
        <dbReference type="EMBL" id="KAK9767694.1"/>
    </source>
</evidence>
<organism evidence="7 8">
    <name type="scientific">Basidiobolus ranarum</name>
    <dbReference type="NCBI Taxonomy" id="34480"/>
    <lineage>
        <taxon>Eukaryota</taxon>
        <taxon>Fungi</taxon>
        <taxon>Fungi incertae sedis</taxon>
        <taxon>Zoopagomycota</taxon>
        <taxon>Entomophthoromycotina</taxon>
        <taxon>Basidiobolomycetes</taxon>
        <taxon>Basidiobolales</taxon>
        <taxon>Basidiobolaceae</taxon>
        <taxon>Basidiobolus</taxon>
    </lineage>
</organism>
<keyword evidence="3 5" id="KW-1133">Transmembrane helix</keyword>
<dbReference type="Proteomes" id="UP001479436">
    <property type="component" value="Unassembled WGS sequence"/>
</dbReference>
<feature type="transmembrane region" description="Helical" evidence="5">
    <location>
        <begin position="202"/>
        <end position="219"/>
    </location>
</feature>
<dbReference type="InterPro" id="IPR011547">
    <property type="entry name" value="SLC26A/SulP_dom"/>
</dbReference>
<feature type="transmembrane region" description="Helical" evidence="5">
    <location>
        <begin position="39"/>
        <end position="61"/>
    </location>
</feature>
<evidence type="ECO:0000256" key="3">
    <source>
        <dbReference type="ARBA" id="ARBA00022989"/>
    </source>
</evidence>
<sequence length="707" mass="77783">MTAPIIQGLFQGRELNLLNIAKRHFPFGVWITRYNRKWLLGDVIAGITIGIMLVPQALAYAQLATVPVQYGLYSSFLGIAIYCLFGTSKDLSVGPSAVLSLYIGVALEPLVSQGYDPVQCVITMSFLIGCFSLGLGIFKLGIVLDLISIPVIKGFTAGASVTIFFSQVTSLLGITGAKAQGPIIDVIKAIVQALPRTRWQDALVGFSGIAMMIFLKWISTKFSHLHPAVKMIGIARSAICVIFFTLVAFIIAKVQGEGVVTLVGTIPTGFPDPAVPRLDPAFLSQIVGPSAIGLIVAIIEHTASARTYGRLNHYKTDSSQEFVAVGVCNIINSFFSAFPVTGALSRSAVISQSGVRTPASGIFTSVVVMLCLNFLPPVMYFVPKPVLASIIMVSIIPLICGYSVYKELWVIQKSDMIACLLAFLVTIFTNIQTGIEVAVGFSLLISLHRIARPKWQMLGEAVEEPDVYVDRWSNDWATYPPPPGIIIFRFSESITFLNGEYFKNKVMNAAYIATEPAEKSAGSWGERVWSDDRDSRIGRIRNTFNRRLPPNAMTRPGEMKIKRVNTADSTYDREHSQSHIPIEINGEKTAELPTLRAAILDFSGVNQVDFAGLQCLLDLKSQLTDYAGNHGFELHFVGLKSNVLRRIEPSGITKHPDDGPEDNHRYIHISIKDALKCIMEDWHHQTYLPPPDPVEKLEDMRIHMHQA</sequence>
<dbReference type="SUPFAM" id="SSF52091">
    <property type="entry name" value="SpoIIaa-like"/>
    <property type="match status" value="1"/>
</dbReference>
<feature type="transmembrane region" description="Helical" evidence="5">
    <location>
        <begin position="322"/>
        <end position="345"/>
    </location>
</feature>
<feature type="transmembrane region" description="Helical" evidence="5">
    <location>
        <begin position="121"/>
        <end position="142"/>
    </location>
</feature>
<dbReference type="EMBL" id="JASJQH010000060">
    <property type="protein sequence ID" value="KAK9767694.1"/>
    <property type="molecule type" value="Genomic_DNA"/>
</dbReference>
<feature type="transmembrane region" description="Helical" evidence="5">
    <location>
        <begin position="357"/>
        <end position="375"/>
    </location>
</feature>
<protein>
    <submittedName>
        <fullName evidence="7">Sulfate permease 2</fullName>
    </submittedName>
</protein>
<evidence type="ECO:0000256" key="1">
    <source>
        <dbReference type="ARBA" id="ARBA00004141"/>
    </source>
</evidence>
<comment type="caution">
    <text evidence="7">The sequence shown here is derived from an EMBL/GenBank/DDBJ whole genome shotgun (WGS) entry which is preliminary data.</text>
</comment>
<proteinExistence type="predicted"/>
<dbReference type="PROSITE" id="PS50801">
    <property type="entry name" value="STAS"/>
    <property type="match status" value="1"/>
</dbReference>
<evidence type="ECO:0000313" key="8">
    <source>
        <dbReference type="Proteomes" id="UP001479436"/>
    </source>
</evidence>
<feature type="transmembrane region" description="Helical" evidence="5">
    <location>
        <begin position="97"/>
        <end position="115"/>
    </location>
</feature>
<keyword evidence="2 5" id="KW-0812">Transmembrane</keyword>
<dbReference type="InterPro" id="IPR036513">
    <property type="entry name" value="STAS_dom_sf"/>
</dbReference>
<reference evidence="7 8" key="1">
    <citation type="submission" date="2023-04" db="EMBL/GenBank/DDBJ databases">
        <title>Genome of Basidiobolus ranarum AG-B5.</title>
        <authorList>
            <person name="Stajich J.E."/>
            <person name="Carter-House D."/>
            <person name="Gryganskyi A."/>
        </authorList>
    </citation>
    <scope>NUCLEOTIDE SEQUENCE [LARGE SCALE GENOMIC DNA]</scope>
    <source>
        <strain evidence="7 8">AG-B5</strain>
    </source>
</reference>
<dbReference type="InterPro" id="IPR018045">
    <property type="entry name" value="S04_transporter_CS"/>
</dbReference>
<feature type="transmembrane region" description="Helical" evidence="5">
    <location>
        <begin position="231"/>
        <end position="252"/>
    </location>
</feature>
<evidence type="ECO:0000256" key="2">
    <source>
        <dbReference type="ARBA" id="ARBA00022692"/>
    </source>
</evidence>